<dbReference type="Proteomes" id="UP000769528">
    <property type="component" value="Unassembled WGS sequence"/>
</dbReference>
<feature type="transmembrane region" description="Helical" evidence="1">
    <location>
        <begin position="501"/>
        <end position="526"/>
    </location>
</feature>
<feature type="transmembrane region" description="Helical" evidence="1">
    <location>
        <begin position="471"/>
        <end position="495"/>
    </location>
</feature>
<dbReference type="PANTHER" id="PTHR21329:SF3">
    <property type="entry name" value="PHOSPHATIDYLINOSITOL N-ACETYLGLUCOSAMINYLTRANSFERASE SUBUNIT Q"/>
    <property type="match status" value="1"/>
</dbReference>
<dbReference type="InterPro" id="IPR007720">
    <property type="entry name" value="PigQ/GPI1"/>
</dbReference>
<sequence length="622" mass="71751">MSTQVFWPNDLLTAYKIKNKNFLVLGTHFKKVSYVVFNILEYSAKDYAEHGLGTHNNFLELKINNHDISIIGYFGEQPPDGKELLKFELSGNQIISYGSLIVIYQPPVPQKMQFISKDPISISISARDSTNLESDPKFTELLKGHVSPREPSPQEQSLEMAIEMMNECWNIRNSLVKRYPDIQKSWEYSSIRNMYLTKLSQYQSHFTNHFNRCVAIPLTKIILYTYITIRHFSLTIIKILNKKVSDDLPSLIELSATAQQIDLRLQQFCHFPIQFIRTMRGSHESLSLQIEQFSEYIRLYNTLWLIINDVTIGVAIGAFLIENQQMISSAFEEYIVSKILFSDLNNISIWLMNSPGGVKLNNELSAFLSDLFRWIILFWKLSLIDPISPFFKHIVYILGISSTFGATLSIAIFSDFLSVITFHIYCFYCGSARIFNWQLNILLSLFHLFCGQKRNILRNRIDSNDYELDQILLGTLLFTVLVFLLPTVLAFYLTFAITELTIMLVTGIMELVMSLLNHFPIFILLLRLKDCKRIPGGLKFITENDYIKLKTEPLTIVQMFIPFTNVLKKLKKSYISTNTLKNIVTGHPIHVQRNKLYKLLYSALPLSPISTSNLLKEVKNIA</sequence>
<organism evidence="2 3">
    <name type="scientific">Wickerhamomyces mucosus</name>
    <dbReference type="NCBI Taxonomy" id="1378264"/>
    <lineage>
        <taxon>Eukaryota</taxon>
        <taxon>Fungi</taxon>
        <taxon>Dikarya</taxon>
        <taxon>Ascomycota</taxon>
        <taxon>Saccharomycotina</taxon>
        <taxon>Saccharomycetes</taxon>
        <taxon>Phaffomycetales</taxon>
        <taxon>Wickerhamomycetaceae</taxon>
        <taxon>Wickerhamomyces</taxon>
    </lineage>
</organism>
<dbReference type="AlphaFoldDB" id="A0A9P8P499"/>
<gene>
    <name evidence="2" type="ORF">WICMUC_005824</name>
</gene>
<evidence type="ECO:0008006" key="4">
    <source>
        <dbReference type="Google" id="ProtNLM"/>
    </source>
</evidence>
<evidence type="ECO:0000256" key="1">
    <source>
        <dbReference type="SAM" id="Phobius"/>
    </source>
</evidence>
<dbReference type="GO" id="GO:0006506">
    <property type="term" value="P:GPI anchor biosynthetic process"/>
    <property type="evidence" value="ECO:0007669"/>
    <property type="project" value="InterPro"/>
</dbReference>
<comment type="caution">
    <text evidence="2">The sequence shown here is derived from an EMBL/GenBank/DDBJ whole genome shotgun (WGS) entry which is preliminary data.</text>
</comment>
<dbReference type="EMBL" id="JAEUBF010001473">
    <property type="protein sequence ID" value="KAH3664439.1"/>
    <property type="molecule type" value="Genomic_DNA"/>
</dbReference>
<reference evidence="2" key="2">
    <citation type="submission" date="2021-01" db="EMBL/GenBank/DDBJ databases">
        <authorList>
            <person name="Schikora-Tamarit M.A."/>
        </authorList>
    </citation>
    <scope>NUCLEOTIDE SEQUENCE</scope>
    <source>
        <strain evidence="2">CBS6341</strain>
    </source>
</reference>
<evidence type="ECO:0000313" key="2">
    <source>
        <dbReference type="EMBL" id="KAH3664439.1"/>
    </source>
</evidence>
<dbReference type="GO" id="GO:0005783">
    <property type="term" value="C:endoplasmic reticulum"/>
    <property type="evidence" value="ECO:0007669"/>
    <property type="project" value="TreeGrafter"/>
</dbReference>
<dbReference type="GO" id="GO:0016020">
    <property type="term" value="C:membrane"/>
    <property type="evidence" value="ECO:0007669"/>
    <property type="project" value="InterPro"/>
</dbReference>
<dbReference type="Pfam" id="PF05024">
    <property type="entry name" value="Gpi1"/>
    <property type="match status" value="1"/>
</dbReference>
<accession>A0A9P8P499</accession>
<reference evidence="2" key="1">
    <citation type="journal article" date="2021" name="Open Biol.">
        <title>Shared evolutionary footprints suggest mitochondrial oxidative damage underlies multiple complex I losses in fungi.</title>
        <authorList>
            <person name="Schikora-Tamarit M.A."/>
            <person name="Marcet-Houben M."/>
            <person name="Nosek J."/>
            <person name="Gabaldon T."/>
        </authorList>
    </citation>
    <scope>NUCLEOTIDE SEQUENCE</scope>
    <source>
        <strain evidence="2">CBS6341</strain>
    </source>
</reference>
<evidence type="ECO:0000313" key="3">
    <source>
        <dbReference type="Proteomes" id="UP000769528"/>
    </source>
</evidence>
<proteinExistence type="predicted"/>
<keyword evidence="1" id="KW-0472">Membrane</keyword>
<dbReference type="PANTHER" id="PTHR21329">
    <property type="entry name" value="PHOSPHATIDYLINOSITOL N-ACETYLGLUCOSAMINYLTRANSFERASE SUBUNIT Q-RELATED"/>
    <property type="match status" value="1"/>
</dbReference>
<feature type="transmembrane region" description="Helical" evidence="1">
    <location>
        <begin position="302"/>
        <end position="321"/>
    </location>
</feature>
<feature type="transmembrane region" description="Helical" evidence="1">
    <location>
        <begin position="434"/>
        <end position="450"/>
    </location>
</feature>
<protein>
    <recommendedName>
        <fullName evidence="4">Phosphatidylinositol N-acetylglucosaminyltransferase subunit GPI1</fullName>
    </recommendedName>
</protein>
<keyword evidence="1" id="KW-1133">Transmembrane helix</keyword>
<keyword evidence="3" id="KW-1185">Reference proteome</keyword>
<keyword evidence="1" id="KW-0812">Transmembrane</keyword>
<dbReference type="OrthoDB" id="70250at2759"/>
<feature type="transmembrane region" description="Helical" evidence="1">
    <location>
        <begin position="394"/>
        <end position="414"/>
    </location>
</feature>
<name>A0A9P8P499_9ASCO</name>